<protein>
    <submittedName>
        <fullName evidence="1">Uncharacterized protein</fullName>
    </submittedName>
</protein>
<name>A0ACB8UBW1_9APHY</name>
<dbReference type="EMBL" id="MU274904">
    <property type="protein sequence ID" value="KAI0091847.1"/>
    <property type="molecule type" value="Genomic_DNA"/>
</dbReference>
<reference evidence="1" key="1">
    <citation type="journal article" date="2021" name="Environ. Microbiol.">
        <title>Gene family expansions and transcriptome signatures uncover fungal adaptations to wood decay.</title>
        <authorList>
            <person name="Hage H."/>
            <person name="Miyauchi S."/>
            <person name="Viragh M."/>
            <person name="Drula E."/>
            <person name="Min B."/>
            <person name="Chaduli D."/>
            <person name="Navarro D."/>
            <person name="Favel A."/>
            <person name="Norest M."/>
            <person name="Lesage-Meessen L."/>
            <person name="Balint B."/>
            <person name="Merenyi Z."/>
            <person name="de Eugenio L."/>
            <person name="Morin E."/>
            <person name="Martinez A.T."/>
            <person name="Baldrian P."/>
            <person name="Stursova M."/>
            <person name="Martinez M.J."/>
            <person name="Novotny C."/>
            <person name="Magnuson J.K."/>
            <person name="Spatafora J.W."/>
            <person name="Maurice S."/>
            <person name="Pangilinan J."/>
            <person name="Andreopoulos W."/>
            <person name="LaButti K."/>
            <person name="Hundley H."/>
            <person name="Na H."/>
            <person name="Kuo A."/>
            <person name="Barry K."/>
            <person name="Lipzen A."/>
            <person name="Henrissat B."/>
            <person name="Riley R."/>
            <person name="Ahrendt S."/>
            <person name="Nagy L.G."/>
            <person name="Grigoriev I.V."/>
            <person name="Martin F."/>
            <person name="Rosso M.N."/>
        </authorList>
    </citation>
    <scope>NUCLEOTIDE SEQUENCE</scope>
    <source>
        <strain evidence="1">CBS 384.51</strain>
    </source>
</reference>
<accession>A0ACB8UBW1</accession>
<gene>
    <name evidence="1" type="ORF">BDY19DRAFT_990616</name>
</gene>
<dbReference type="Proteomes" id="UP001055072">
    <property type="component" value="Unassembled WGS sequence"/>
</dbReference>
<evidence type="ECO:0000313" key="2">
    <source>
        <dbReference type="Proteomes" id="UP001055072"/>
    </source>
</evidence>
<evidence type="ECO:0000313" key="1">
    <source>
        <dbReference type="EMBL" id="KAI0091847.1"/>
    </source>
</evidence>
<proteinExistence type="predicted"/>
<organism evidence="1 2">
    <name type="scientific">Irpex rosettiformis</name>
    <dbReference type="NCBI Taxonomy" id="378272"/>
    <lineage>
        <taxon>Eukaryota</taxon>
        <taxon>Fungi</taxon>
        <taxon>Dikarya</taxon>
        <taxon>Basidiomycota</taxon>
        <taxon>Agaricomycotina</taxon>
        <taxon>Agaricomycetes</taxon>
        <taxon>Polyporales</taxon>
        <taxon>Irpicaceae</taxon>
        <taxon>Irpex</taxon>
    </lineage>
</organism>
<keyword evidence="2" id="KW-1185">Reference proteome</keyword>
<comment type="caution">
    <text evidence="1">The sequence shown here is derived from an EMBL/GenBank/DDBJ whole genome shotgun (WGS) entry which is preliminary data.</text>
</comment>
<sequence length="669" mass="73902">MAYHYPPLGGASPIIPPQAITPVPRAVTPSIGPPTGQVAPGSLTYTTTQGPDGQITYHLFKATPASYQTPQGVVTGIQWIPAEATAILPPGATPASADILASFNRPGDERYRDWQRDEDRRRRDIDKELRRDEKERRRQEREDERELEREIRRARERDDRDRLRRDDKRRSSGYAYERDLDRSFRDMDVRDRDRERERDREYEREKARSNRGSMYGEPPAGYPSAPMTTGYPVNPVGGYSTAPAGYTPSSPYATTAAQPYSPGGQAYAGAGQAYPAVGGYTTQPVAPRPVSPYQAAAPRPVSPYAAPGIIPPRAASPYAPPPRATSPYAPPPPPRAASPYAAPPPLRAASPYQSGAVIPPPPSRSPYQAPGTIQGVYPPGHVMEGRLATGRAPSPSPYGGATPGGYPTAGYPQTASGYATPAPAYPTAQVPGAIGAYPPPPGAEAAPMPAPEGFSRPPNLAQSYTRFETLKIQDMDDFFENIPRMPLVLVPHDVYHEDWIRLMTDLSLAWSGKLPVPDYARDGRVPKRTTLTADLIDLWNASFFLKRGVEIVLFKGRERRSGRNSGSVELHLPGFDDLASYSDDSESEDDSSEDDSDLEDRYRYGSGHGGAYGRGVEAQMAELREVKRERRERKRAEKRRRKQEKKQRRKQKEAERKYAFYVTCVPIEP</sequence>